<organism evidence="1 2">
    <name type="scientific">Cetraspora pellucida</name>
    <dbReference type="NCBI Taxonomy" id="1433469"/>
    <lineage>
        <taxon>Eukaryota</taxon>
        <taxon>Fungi</taxon>
        <taxon>Fungi incertae sedis</taxon>
        <taxon>Mucoromycota</taxon>
        <taxon>Glomeromycotina</taxon>
        <taxon>Glomeromycetes</taxon>
        <taxon>Diversisporales</taxon>
        <taxon>Gigasporaceae</taxon>
        <taxon>Cetraspora</taxon>
    </lineage>
</organism>
<dbReference type="Proteomes" id="UP000789366">
    <property type="component" value="Unassembled WGS sequence"/>
</dbReference>
<dbReference type="EMBL" id="CAJVPW010005484">
    <property type="protein sequence ID" value="CAG8555534.1"/>
    <property type="molecule type" value="Genomic_DNA"/>
</dbReference>
<reference evidence="1" key="1">
    <citation type="submission" date="2021-06" db="EMBL/GenBank/DDBJ databases">
        <authorList>
            <person name="Kallberg Y."/>
            <person name="Tangrot J."/>
            <person name="Rosling A."/>
        </authorList>
    </citation>
    <scope>NUCLEOTIDE SEQUENCE</scope>
    <source>
        <strain evidence="1">28 12/20/2015</strain>
    </source>
</reference>
<accession>A0ACA9M298</accession>
<name>A0ACA9M298_9GLOM</name>
<gene>
    <name evidence="1" type="ORF">SPELUC_LOCUS5383</name>
</gene>
<evidence type="ECO:0000313" key="2">
    <source>
        <dbReference type="Proteomes" id="UP000789366"/>
    </source>
</evidence>
<sequence length="64" mass="6997">NNDGPYQINVHHNILISPIVIAQYQKFLANMMPPDFFSGDVSTKQNFGPAAGDIILMMSSGCLN</sequence>
<proteinExistence type="predicted"/>
<feature type="non-terminal residue" evidence="1">
    <location>
        <position position="1"/>
    </location>
</feature>
<protein>
    <submittedName>
        <fullName evidence="1">16005_t:CDS:1</fullName>
    </submittedName>
</protein>
<evidence type="ECO:0000313" key="1">
    <source>
        <dbReference type="EMBL" id="CAG8555534.1"/>
    </source>
</evidence>
<keyword evidence="2" id="KW-1185">Reference proteome</keyword>
<comment type="caution">
    <text evidence="1">The sequence shown here is derived from an EMBL/GenBank/DDBJ whole genome shotgun (WGS) entry which is preliminary data.</text>
</comment>